<dbReference type="InterPro" id="IPR004165">
    <property type="entry name" value="CoA_trans_fam_I"/>
</dbReference>
<dbReference type="EC" id="2.8.3.8" evidence="3"/>
<dbReference type="Pfam" id="PF01144">
    <property type="entry name" value="CoA_trans"/>
    <property type="match status" value="1"/>
</dbReference>
<dbReference type="PIRSF" id="PIRSF000858">
    <property type="entry name" value="SCOT-t"/>
    <property type="match status" value="1"/>
</dbReference>
<sequence>MNMTTSKVTTAKQAVESIKDGQTVASVGVIGWVVPDATLAALGKRFEETGAPRNLTFYFPCGTGDAVGIKGMDHVAREGLMKRIVSGSYINPVDPRTGQRPALMRLIQENRIEAYSWPIGASMHWLREVARKSPGYVTRVGVGTYADPDQGGGKFTARCSDDLIQKIKLNGEECLFYPTWPIDVAIIRASSADEFGNLSFEDEPLVSSGLALALAAKASGGRVIAQVRRIVKRGERPATQVRLPGIFVDSIVVDADMMMTTDTPYDRNYLVAAGDQHVLPSIPFGPDKVIARRAALEVRKRELGIFGFGAAADVPLIMAEQGLIDPQTGSEDYWFTTEHGSYGGIVMNGWQFSANLHPSALLDGLQQFDVIDGGLCEFAALAFAEYDSHGSVNVSKFGKANPGAGGFTDIAVNAKRLVFTGSFTTGGLDVDYSGGRMTIRKEGKVSKFVRDAQSITYSVQNGVARGQTALIVTERAVFEASPEGLVLREVAPGIDVKRDVLDQMAFAPARILDPLPLMEASLFDPATTSRVESADAALVS</sequence>
<evidence type="ECO:0000313" key="6">
    <source>
        <dbReference type="Proteomes" id="UP000054851"/>
    </source>
</evidence>
<comment type="similarity">
    <text evidence="1 3">Belongs to the 3-oxoacid CoA-transferase family.</text>
</comment>
<comment type="caution">
    <text evidence="5">The sequence shown here is derived from an EMBL/GenBank/DDBJ whole genome shotgun (WGS) entry which is preliminary data.</text>
</comment>
<proteinExistence type="inferred from homology"/>
<organism evidence="5 6">
    <name type="scientific">Caballeronia hypogeia</name>
    <dbReference type="NCBI Taxonomy" id="1777140"/>
    <lineage>
        <taxon>Bacteria</taxon>
        <taxon>Pseudomonadati</taxon>
        <taxon>Pseudomonadota</taxon>
        <taxon>Betaproteobacteria</taxon>
        <taxon>Burkholderiales</taxon>
        <taxon>Burkholderiaceae</taxon>
        <taxon>Caballeronia</taxon>
    </lineage>
</organism>
<dbReference type="GO" id="GO:0008775">
    <property type="term" value="F:acetate CoA-transferase activity"/>
    <property type="evidence" value="ECO:0007669"/>
    <property type="project" value="UniProtKB-EC"/>
</dbReference>
<protein>
    <recommendedName>
        <fullName evidence="3">Acetate CoA-transferase YdiF</fullName>
        <ecNumber evidence="3">2.8.3.8</ecNumber>
    </recommendedName>
</protein>
<dbReference type="Proteomes" id="UP000054851">
    <property type="component" value="Unassembled WGS sequence"/>
</dbReference>
<dbReference type="PANTHER" id="PTHR43293:SF1">
    <property type="entry name" value="ACETATE COA-TRANSFERASE YDIF"/>
    <property type="match status" value="1"/>
</dbReference>
<dbReference type="InterPro" id="IPR037171">
    <property type="entry name" value="NagB/RpiA_transferase-like"/>
</dbReference>
<dbReference type="InterPro" id="IPR014388">
    <property type="entry name" value="3-oxoacid_CoA-transferase"/>
</dbReference>
<dbReference type="SMART" id="SM00882">
    <property type="entry name" value="CoA_trans"/>
    <property type="match status" value="1"/>
</dbReference>
<gene>
    <name evidence="5" type="ORF">AWB79_06078</name>
</gene>
<evidence type="ECO:0000256" key="1">
    <source>
        <dbReference type="ARBA" id="ARBA00007154"/>
    </source>
</evidence>
<dbReference type="Gene3D" id="3.40.1080.10">
    <property type="entry name" value="Glutaconate Coenzyme A-transferase"/>
    <property type="match status" value="2"/>
</dbReference>
<feature type="active site" description="5-glutamyl coenzyme A thioester intermediate" evidence="4">
    <location>
        <position position="338"/>
    </location>
</feature>
<name>A0A158CXY8_9BURK</name>
<dbReference type="PANTHER" id="PTHR43293">
    <property type="entry name" value="ACETATE COA-TRANSFERASE YDIF"/>
    <property type="match status" value="1"/>
</dbReference>
<evidence type="ECO:0000256" key="2">
    <source>
        <dbReference type="ARBA" id="ARBA00022679"/>
    </source>
</evidence>
<comment type="function">
    <text evidence="3">CoA transferase having broad substrate specificity for short-chain acyl-CoA thioesters with the activity decreasing when the length of the carboxylic acid chain exceeds four carbons.</text>
</comment>
<dbReference type="AlphaFoldDB" id="A0A158CXY8"/>
<evidence type="ECO:0000256" key="4">
    <source>
        <dbReference type="PIRSR" id="PIRSR000858-1"/>
    </source>
</evidence>
<accession>A0A158CXY8</accession>
<dbReference type="GO" id="GO:0046952">
    <property type="term" value="P:ketone body catabolic process"/>
    <property type="evidence" value="ECO:0007669"/>
    <property type="project" value="InterPro"/>
</dbReference>
<comment type="catalytic activity">
    <reaction evidence="3">
        <text>an acyl-CoA + acetate = a carboxylate + acetyl-CoA</text>
        <dbReference type="Rhea" id="RHEA:13381"/>
        <dbReference type="ChEBI" id="CHEBI:29067"/>
        <dbReference type="ChEBI" id="CHEBI:30089"/>
        <dbReference type="ChEBI" id="CHEBI:57288"/>
        <dbReference type="ChEBI" id="CHEBI:58342"/>
        <dbReference type="EC" id="2.8.3.8"/>
    </reaction>
</comment>
<keyword evidence="6" id="KW-1185">Reference proteome</keyword>
<dbReference type="SUPFAM" id="SSF100950">
    <property type="entry name" value="NagB/RpiA/CoA transferase-like"/>
    <property type="match status" value="2"/>
</dbReference>
<dbReference type="EMBL" id="FCOA02000029">
    <property type="protein sequence ID" value="SAK86487.1"/>
    <property type="molecule type" value="Genomic_DNA"/>
</dbReference>
<dbReference type="STRING" id="1777140.AWB79_06078"/>
<evidence type="ECO:0000313" key="5">
    <source>
        <dbReference type="EMBL" id="SAK86487.1"/>
    </source>
</evidence>
<keyword evidence="2 3" id="KW-0808">Transferase</keyword>
<reference evidence="5" key="1">
    <citation type="submission" date="2016-01" db="EMBL/GenBank/DDBJ databases">
        <authorList>
            <person name="Peeters C."/>
        </authorList>
    </citation>
    <scope>NUCLEOTIDE SEQUENCE</scope>
    <source>
        <strain evidence="5">LMG 29322</strain>
    </source>
</reference>
<evidence type="ECO:0000256" key="3">
    <source>
        <dbReference type="PIRNR" id="PIRNR000858"/>
    </source>
</evidence>